<protein>
    <recommendedName>
        <fullName evidence="4">Prepilin-type N-terminal cleavage/methylation domain-containing protein</fullName>
    </recommendedName>
</protein>
<sequence length="258" mass="28139">MLKQVQHDKHVAFRNLRKLIIENLMKIENCKIRKLSAFTLIEVLIAVVIFSFAMIVATGIFSNIIGAESSIVANFLVNKESARLTRQISDDIISANGKGKVEKLGIPAVGYDSIRGVLFLDAGKKIMRPSSLCISAPESASCNFSGIVLFSSNGLKIYYIDPADKSLKYASSGTTTLKVDASEVVVTGEYSFSQISSEKIEITDSKFQGIGCYSSSTDCSNMPFAKADLTFATRDFDTKAPARRAKINLITSVTVRSY</sequence>
<dbReference type="AlphaFoldDB" id="A0A554LNZ0"/>
<gene>
    <name evidence="2" type="ORF">Athens101428_325</name>
</gene>
<evidence type="ECO:0000256" key="1">
    <source>
        <dbReference type="SAM" id="Phobius"/>
    </source>
</evidence>
<dbReference type="Proteomes" id="UP000316495">
    <property type="component" value="Unassembled WGS sequence"/>
</dbReference>
<dbReference type="Pfam" id="PF07963">
    <property type="entry name" value="N_methyl"/>
    <property type="match status" value="1"/>
</dbReference>
<keyword evidence="1" id="KW-0472">Membrane</keyword>
<dbReference type="InterPro" id="IPR012902">
    <property type="entry name" value="N_methyl_site"/>
</dbReference>
<organism evidence="2 3">
    <name type="scientific">Candidatus Berkelbacteria bacterium Athens1014_28</name>
    <dbReference type="NCBI Taxonomy" id="2017145"/>
    <lineage>
        <taxon>Bacteria</taxon>
        <taxon>Candidatus Berkelbacteria</taxon>
    </lineage>
</organism>
<name>A0A554LNZ0_9BACT</name>
<evidence type="ECO:0000313" key="3">
    <source>
        <dbReference type="Proteomes" id="UP000316495"/>
    </source>
</evidence>
<reference evidence="2 3" key="1">
    <citation type="submission" date="2017-07" db="EMBL/GenBank/DDBJ databases">
        <title>Mechanisms for carbon and nitrogen cycling indicate functional differentiation within the Candidate Phyla Radiation.</title>
        <authorList>
            <person name="Danczak R.E."/>
            <person name="Johnston M.D."/>
            <person name="Kenah C."/>
            <person name="Slattery M."/>
            <person name="Wrighton K.C."/>
            <person name="Wilkins M.J."/>
        </authorList>
    </citation>
    <scope>NUCLEOTIDE SEQUENCE [LARGE SCALE GENOMIC DNA]</scope>
    <source>
        <strain evidence="2">Athens1014_28</strain>
    </source>
</reference>
<keyword evidence="1" id="KW-1133">Transmembrane helix</keyword>
<dbReference type="EMBL" id="VMGN01000015">
    <property type="protein sequence ID" value="TSC94339.1"/>
    <property type="molecule type" value="Genomic_DNA"/>
</dbReference>
<evidence type="ECO:0000313" key="2">
    <source>
        <dbReference type="EMBL" id="TSC94339.1"/>
    </source>
</evidence>
<accession>A0A554LNZ0</accession>
<dbReference type="NCBIfam" id="TIGR02532">
    <property type="entry name" value="IV_pilin_GFxxxE"/>
    <property type="match status" value="1"/>
</dbReference>
<proteinExistence type="predicted"/>
<evidence type="ECO:0008006" key="4">
    <source>
        <dbReference type="Google" id="ProtNLM"/>
    </source>
</evidence>
<keyword evidence="1" id="KW-0812">Transmembrane</keyword>
<feature type="transmembrane region" description="Helical" evidence="1">
    <location>
        <begin position="35"/>
        <end position="61"/>
    </location>
</feature>
<comment type="caution">
    <text evidence="2">The sequence shown here is derived from an EMBL/GenBank/DDBJ whole genome shotgun (WGS) entry which is preliminary data.</text>
</comment>